<dbReference type="EMBL" id="OX597828">
    <property type="protein sequence ID" value="CAI9734011.1"/>
    <property type="molecule type" value="Genomic_DNA"/>
</dbReference>
<feature type="domain" description="Copper amine oxidase catalytic" evidence="8">
    <location>
        <begin position="369"/>
        <end position="777"/>
    </location>
</feature>
<protein>
    <recommendedName>
        <fullName evidence="6">Amine oxidase</fullName>
        <ecNumber evidence="6">1.4.3.-</ecNumber>
    </recommendedName>
</protein>
<evidence type="ECO:0000259" key="10">
    <source>
        <dbReference type="Pfam" id="PF09248"/>
    </source>
</evidence>
<keyword evidence="7" id="KW-0472">Membrane</keyword>
<dbReference type="InterPro" id="IPR036460">
    <property type="entry name" value="Cu_amine_oxidase_C_sf"/>
</dbReference>
<evidence type="ECO:0000256" key="1">
    <source>
        <dbReference type="ARBA" id="ARBA00007983"/>
    </source>
</evidence>
<dbReference type="Gene3D" id="3.10.450.40">
    <property type="match status" value="2"/>
</dbReference>
<dbReference type="InterPro" id="IPR016182">
    <property type="entry name" value="Cu_amine_oxidase_N-reg"/>
</dbReference>
<keyword evidence="2 6" id="KW-0479">Metal-binding</keyword>
<feature type="domain" description="DUF1965" evidence="10">
    <location>
        <begin position="286"/>
        <end position="330"/>
    </location>
</feature>
<comment type="similarity">
    <text evidence="1 6">Belongs to the copper/topaquinone oxidase family.</text>
</comment>
<dbReference type="PRINTS" id="PR00766">
    <property type="entry name" value="CUDAOXIDASE"/>
</dbReference>
<keyword evidence="4 6" id="KW-0560">Oxidoreductase</keyword>
<evidence type="ECO:0000256" key="5">
    <source>
        <dbReference type="ARBA" id="ARBA00023008"/>
    </source>
</evidence>
<dbReference type="PANTHER" id="PTHR10638:SF20">
    <property type="entry name" value="AMINE OXIDASE"/>
    <property type="match status" value="1"/>
</dbReference>
<dbReference type="GO" id="GO:0008131">
    <property type="term" value="F:primary methylamine oxidase activity"/>
    <property type="evidence" value="ECO:0007669"/>
    <property type="project" value="InterPro"/>
</dbReference>
<evidence type="ECO:0000256" key="2">
    <source>
        <dbReference type="ARBA" id="ARBA00022723"/>
    </source>
</evidence>
<dbReference type="PANTHER" id="PTHR10638">
    <property type="entry name" value="COPPER AMINE OXIDASE"/>
    <property type="match status" value="1"/>
</dbReference>
<keyword evidence="12" id="KW-1185">Reference proteome</keyword>
<name>A0AA36BGH7_OCTVU</name>
<dbReference type="InterPro" id="IPR000269">
    <property type="entry name" value="Cu_amine_oxidase"/>
</dbReference>
<dbReference type="Gene3D" id="2.70.98.20">
    <property type="entry name" value="Copper amine oxidase, catalytic domain"/>
    <property type="match status" value="1"/>
</dbReference>
<dbReference type="SUPFAM" id="SSF49998">
    <property type="entry name" value="Amine oxidase catalytic domain"/>
    <property type="match status" value="1"/>
</dbReference>
<dbReference type="Pfam" id="PF01179">
    <property type="entry name" value="Cu_amine_oxid"/>
    <property type="match status" value="1"/>
</dbReference>
<keyword evidence="3 6" id="KW-0801">TPQ</keyword>
<evidence type="ECO:0000259" key="9">
    <source>
        <dbReference type="Pfam" id="PF02727"/>
    </source>
</evidence>
<organism evidence="11 12">
    <name type="scientific">Octopus vulgaris</name>
    <name type="common">Common octopus</name>
    <dbReference type="NCBI Taxonomy" id="6645"/>
    <lineage>
        <taxon>Eukaryota</taxon>
        <taxon>Metazoa</taxon>
        <taxon>Spiralia</taxon>
        <taxon>Lophotrochozoa</taxon>
        <taxon>Mollusca</taxon>
        <taxon>Cephalopoda</taxon>
        <taxon>Coleoidea</taxon>
        <taxon>Octopodiformes</taxon>
        <taxon>Octopoda</taxon>
        <taxon>Incirrata</taxon>
        <taxon>Octopodidae</taxon>
        <taxon>Octopus</taxon>
    </lineage>
</organism>
<reference evidence="11" key="1">
    <citation type="submission" date="2023-08" db="EMBL/GenBank/DDBJ databases">
        <authorList>
            <person name="Alioto T."/>
            <person name="Alioto T."/>
            <person name="Gomez Garrido J."/>
        </authorList>
    </citation>
    <scope>NUCLEOTIDE SEQUENCE</scope>
</reference>
<evidence type="ECO:0000256" key="3">
    <source>
        <dbReference type="ARBA" id="ARBA00022772"/>
    </source>
</evidence>
<proteinExistence type="inferred from homology"/>
<evidence type="ECO:0000256" key="7">
    <source>
        <dbReference type="SAM" id="Phobius"/>
    </source>
</evidence>
<evidence type="ECO:0000256" key="6">
    <source>
        <dbReference type="RuleBase" id="RU000672"/>
    </source>
</evidence>
<comment type="PTM">
    <text evidence="6">Topaquinone (TPQ) is generated by copper-dependent autoxidation of a specific tyrosyl residue.</text>
</comment>
<comment type="cofactor">
    <cofactor evidence="6">
        <name>Cu cation</name>
        <dbReference type="ChEBI" id="CHEBI:23378"/>
    </cofactor>
    <text evidence="6">Contains 1 topaquinone per subunit.</text>
</comment>
<dbReference type="Pfam" id="PF09248">
    <property type="entry name" value="DUF1965"/>
    <property type="match status" value="1"/>
</dbReference>
<dbReference type="SUPFAM" id="SSF54416">
    <property type="entry name" value="Amine oxidase N-terminal region"/>
    <property type="match status" value="2"/>
</dbReference>
<dbReference type="Pfam" id="PF02727">
    <property type="entry name" value="Cu_amine_oxidN2"/>
    <property type="match status" value="1"/>
</dbReference>
<keyword evidence="7" id="KW-0812">Transmembrane</keyword>
<evidence type="ECO:0000256" key="4">
    <source>
        <dbReference type="ARBA" id="ARBA00023002"/>
    </source>
</evidence>
<evidence type="ECO:0000259" key="8">
    <source>
        <dbReference type="Pfam" id="PF01179"/>
    </source>
</evidence>
<dbReference type="Proteomes" id="UP001162480">
    <property type="component" value="Chromosome 15"/>
</dbReference>
<dbReference type="InterPro" id="IPR015798">
    <property type="entry name" value="Cu_amine_oxidase_C"/>
</dbReference>
<evidence type="ECO:0000313" key="11">
    <source>
        <dbReference type="EMBL" id="CAI9734011.1"/>
    </source>
</evidence>
<dbReference type="InterPro" id="IPR015328">
    <property type="entry name" value="DUF1965"/>
</dbReference>
<gene>
    <name evidence="11" type="ORF">OCTVUL_1B012271</name>
</gene>
<feature type="transmembrane region" description="Helical" evidence="7">
    <location>
        <begin position="59"/>
        <end position="80"/>
    </location>
</feature>
<keyword evidence="5 6" id="KW-0186">Copper</keyword>
<evidence type="ECO:0000313" key="12">
    <source>
        <dbReference type="Proteomes" id="UP001162480"/>
    </source>
</evidence>
<dbReference type="GO" id="GO:0005886">
    <property type="term" value="C:plasma membrane"/>
    <property type="evidence" value="ECO:0007669"/>
    <property type="project" value="TreeGrafter"/>
</dbReference>
<dbReference type="EC" id="1.4.3.-" evidence="6"/>
<dbReference type="GO" id="GO:0048038">
    <property type="term" value="F:quinone binding"/>
    <property type="evidence" value="ECO:0007669"/>
    <property type="project" value="InterPro"/>
</dbReference>
<accession>A0AA36BGH7</accession>
<dbReference type="GO" id="GO:0005507">
    <property type="term" value="F:copper ion binding"/>
    <property type="evidence" value="ECO:0007669"/>
    <property type="project" value="InterPro"/>
</dbReference>
<dbReference type="GO" id="GO:0009308">
    <property type="term" value="P:amine metabolic process"/>
    <property type="evidence" value="ECO:0007669"/>
    <property type="project" value="UniProtKB-UniRule"/>
</dbReference>
<sequence>MRNVVDKEYLEKRPQHILLPSVVVFPDVAWWQWLGLLLCNTCTVKMTEKECNWKLCGSVFFVFTLGLIVGFVTFSILSVIELKRLRAEVCNEGLASYIIANPEKPVIFADLSPKEIRSVFDYVKNQSDLNIVHPEKVNSINVSYVNNIELMLPKKSEVVAYLEGRAGQPQRNAKVVIFRGDKRKPVVEEYNVGPLPEPTQHTLQTTVPFSFRPASETEWLVENDRFIYILERDLGRIMRESYGSSLLNCGDRCLTFYLATPVSSTITRTEERLKWIMLSYQMEYSSLYPLDMNILLDLTGNNPTDFSIKAIWYEGQLFKTITEFVDRYQNDPSVKKVRRKFPVKNGNLFSTANLRGETFPTTGQRRVYQTEPDGKRYRVVGSEIEYMKWKFIYRLSPVTGPQLFNIRYQEERIIYELSLQEVAVHYSGQNPGTMLANYYDSFAMYGRTNNGLIPGADCPEHSLMIPTYYFSERSKDIVEKNPFSICVFEQNTGIPLRRHHSSTKRSGRFYTGMMDDVLVFRTITTVINRDYIFDFVFHQNGAVEVRSIPTGYIMGTYPKSDEKRYGNHLHKHLHGNIHQYLFNYRIDIDIKGIKNRFEMLNIEGDKTDNRKWGGEKYYYQNKFRRKLVSTEKEAAYKFDFSRPKYLVFSNDKFRTEQGIPRSYRIQINSMSKELLPLDRGTERSRSWSRYQLAVTVHKDNETRSSSEYVTYDGLKPLVDFQKYIDDDESIVDQDLVVWVTLGSYRIPHMEDLPVIPTVGGHHSFFLLPFNYFNEDPSVGSRNAIRMERLNDGELKIQRYGVSNKQQCVPKSSKFDDLVTRNPNLMFGA</sequence>
<feature type="domain" description="Copper amine oxidase N2-terminal" evidence="9">
    <location>
        <begin position="131"/>
        <end position="199"/>
    </location>
</feature>
<keyword evidence="7" id="KW-1133">Transmembrane helix</keyword>
<dbReference type="AlphaFoldDB" id="A0AA36BGH7"/>
<dbReference type="InterPro" id="IPR015800">
    <property type="entry name" value="Cu_amine_oxidase_N2"/>
</dbReference>